<keyword evidence="2" id="KW-0998">Cell outer membrane</keyword>
<dbReference type="SUPFAM" id="SSF49464">
    <property type="entry name" value="Carboxypeptidase regulatory domain-like"/>
    <property type="match status" value="1"/>
</dbReference>
<dbReference type="Gene3D" id="2.60.40.1120">
    <property type="entry name" value="Carboxypeptidase-like, regulatory domain"/>
    <property type="match status" value="1"/>
</dbReference>
<proteinExistence type="inferred from homology"/>
<gene>
    <name evidence="5" type="ORF">NQ491_09435</name>
</gene>
<keyword evidence="2" id="KW-0813">Transport</keyword>
<accession>A0ABY5UY24</accession>
<dbReference type="EMBL" id="CP102294">
    <property type="protein sequence ID" value="UWN56863.1"/>
    <property type="molecule type" value="Genomic_DNA"/>
</dbReference>
<keyword evidence="2" id="KW-0812">Transmembrane</keyword>
<sequence>MNKPLLSVWTWMTATSGTRAGARIFAALALLASAPFGAYAAESGHLGAAPLSAQQAKQPVSGTVTDESGEPLVGVTVMVKNTTTGTTTDAQGHFQLSVEPGATLVFSYLGYNTQEIAVGNKTSLKVALQDNSQNIDEVVVVAYGTQKKVSVTGSVSSVQTKELKQSSSANLSTALAGRLSGLTSLQQRGGQPGKDQSTLMLRGAATINGTSPLILIDGVPRDNMDYLSADEVDNVSVLKDASATAVFGVRGANGAILITTKRGQTGKAKLDLNFEQSWTSFTREPERLTSLEYIDLRNQASRNDHKEAPFDAITRAKYADPLKGLDPNDPDYAKKAAQMQYLYPNHDYYRELIKRYTPQTRVNMNISGGTEKVKYFVNAAYLHQGGNLKVEPKSFLGYDPSAKMDRYSFRANLDYQVTKSFKAFLNLGTYIEQVNMPSGSTYPNTDTGWMMRDVLYQATTITPITPGPYVDPYSGLDEKALVFPTYLDRSAMEVINRQGYHNDVNTSLNATLGGEWDLSFITKGLSLKGMASYDALAVTNLDAAQRQLLYVVSNVDDVPSYSIYSNQEYSPLTISKSAASRYTINLQASLNYNRTFGLHTVGGMLLVQRDYWETNGGDLPYNVMGLVARATYDFDNRYLFEFNMGYNGSEQFAPSNRYGFFPAVSAGWVISNEKFLKDSRTLTMLKLRASYGKVGNDKLGNNRFLYIDNITMGGGTLGSLGNGQGVSAGLLGNPNLSWEIAKKQNYGFDLQLWSELNLTFDYFIENREDILIDRKSVPMIQGTPLANIPKMNMGKVKNQGFEIELNYIKRVAKDLTLQFRGMFNYNKNKQIYMDEPINPSDYVYRYRQTGFPINTNWGYKIDYSNGNGFFNTQEELDEYLSHTKYSFGTPGLGDFKYMDLNDDGVVDEKDQVPLRYTKIPRITYGFTLGLDYKGIDFTIFFQGVSKYSHFSGTTQNVYEWTKEGTYYNYHKRAWTKERYENGEKITYPALHTGDNVNTRANDFFVFDRSFIRLKNIELGYTLPQRWLRAIGISKVRVYVSGQNLWTHSPQVADHIDPEQDDPIGYPLTKMMNVGVNITF</sequence>
<feature type="domain" description="TonB-dependent receptor plug" evidence="4">
    <location>
        <begin position="148"/>
        <end position="255"/>
    </location>
</feature>
<dbReference type="NCBIfam" id="TIGR04057">
    <property type="entry name" value="SusC_RagA_signa"/>
    <property type="match status" value="1"/>
</dbReference>
<dbReference type="GeneID" id="82891955"/>
<evidence type="ECO:0000256" key="2">
    <source>
        <dbReference type="PROSITE-ProRule" id="PRU01360"/>
    </source>
</evidence>
<dbReference type="RefSeq" id="WP_232423199.1">
    <property type="nucleotide sequence ID" value="NZ_CAPH01000010.1"/>
</dbReference>
<dbReference type="Pfam" id="PF07715">
    <property type="entry name" value="Plug"/>
    <property type="match status" value="1"/>
</dbReference>
<dbReference type="Gene3D" id="2.170.130.10">
    <property type="entry name" value="TonB-dependent receptor, plug domain"/>
    <property type="match status" value="1"/>
</dbReference>
<reference evidence="5" key="1">
    <citation type="journal article" date="2022" name="Cell">
        <title>Design, construction, and in vivo augmentation of a complex gut microbiome.</title>
        <authorList>
            <person name="Cheng A.G."/>
            <person name="Ho P.Y."/>
            <person name="Aranda-Diaz A."/>
            <person name="Jain S."/>
            <person name="Yu F.B."/>
            <person name="Meng X."/>
            <person name="Wang M."/>
            <person name="Iakiviak M."/>
            <person name="Nagashima K."/>
            <person name="Zhao A."/>
            <person name="Murugkar P."/>
            <person name="Patil A."/>
            <person name="Atabakhsh K."/>
            <person name="Weakley A."/>
            <person name="Yan J."/>
            <person name="Brumbaugh A.R."/>
            <person name="Higginbottom S."/>
            <person name="Dimas A."/>
            <person name="Shiver A.L."/>
            <person name="Deutschbauer A."/>
            <person name="Neff N."/>
            <person name="Sonnenburg J.L."/>
            <person name="Huang K.C."/>
            <person name="Fischbach M.A."/>
        </authorList>
    </citation>
    <scope>NUCLEOTIDE SEQUENCE</scope>
    <source>
        <strain evidence="5">AP11</strain>
    </source>
</reference>
<keyword evidence="2" id="KW-0472">Membrane</keyword>
<evidence type="ECO:0000313" key="6">
    <source>
        <dbReference type="Proteomes" id="UP001059295"/>
    </source>
</evidence>
<dbReference type="Pfam" id="PF13715">
    <property type="entry name" value="CarbopepD_reg_2"/>
    <property type="match status" value="1"/>
</dbReference>
<feature type="signal peptide" evidence="3">
    <location>
        <begin position="1"/>
        <end position="40"/>
    </location>
</feature>
<keyword evidence="5" id="KW-0675">Receptor</keyword>
<keyword evidence="6" id="KW-1185">Reference proteome</keyword>
<dbReference type="InterPro" id="IPR023996">
    <property type="entry name" value="TonB-dep_OMP_SusC/RagA"/>
</dbReference>
<dbReference type="SUPFAM" id="SSF56935">
    <property type="entry name" value="Porins"/>
    <property type="match status" value="1"/>
</dbReference>
<comment type="subcellular location">
    <subcellularLocation>
        <location evidence="2">Cell outer membrane</location>
        <topology evidence="2">Multi-pass membrane protein</topology>
    </subcellularLocation>
</comment>
<dbReference type="InterPro" id="IPR039426">
    <property type="entry name" value="TonB-dep_rcpt-like"/>
</dbReference>
<dbReference type="InterPro" id="IPR037066">
    <property type="entry name" value="Plug_dom_sf"/>
</dbReference>
<feature type="chain" id="PRO_5045975563" evidence="3">
    <location>
        <begin position="41"/>
        <end position="1079"/>
    </location>
</feature>
<keyword evidence="1 3" id="KW-0732">Signal</keyword>
<dbReference type="NCBIfam" id="TIGR04056">
    <property type="entry name" value="OMP_RagA_SusC"/>
    <property type="match status" value="1"/>
</dbReference>
<evidence type="ECO:0000313" key="5">
    <source>
        <dbReference type="EMBL" id="UWN56863.1"/>
    </source>
</evidence>
<organism evidence="5 6">
    <name type="scientific">Alistipes ihumii AP11</name>
    <dbReference type="NCBI Taxonomy" id="1211813"/>
    <lineage>
        <taxon>Bacteria</taxon>
        <taxon>Pseudomonadati</taxon>
        <taxon>Bacteroidota</taxon>
        <taxon>Bacteroidia</taxon>
        <taxon>Bacteroidales</taxon>
        <taxon>Rikenellaceae</taxon>
        <taxon>Alistipes</taxon>
    </lineage>
</organism>
<protein>
    <submittedName>
        <fullName evidence="5">TonB-dependent receptor</fullName>
    </submittedName>
</protein>
<dbReference type="InterPro" id="IPR008969">
    <property type="entry name" value="CarboxyPept-like_regulatory"/>
</dbReference>
<comment type="similarity">
    <text evidence="2">Belongs to the TonB-dependent receptor family.</text>
</comment>
<evidence type="ECO:0000256" key="3">
    <source>
        <dbReference type="SAM" id="SignalP"/>
    </source>
</evidence>
<dbReference type="PANTHER" id="PTHR30069">
    <property type="entry name" value="TONB-DEPENDENT OUTER MEMBRANE RECEPTOR"/>
    <property type="match status" value="1"/>
</dbReference>
<dbReference type="InterPro" id="IPR023997">
    <property type="entry name" value="TonB-dep_OMP_SusC/RagA_CS"/>
</dbReference>
<dbReference type="Proteomes" id="UP001059295">
    <property type="component" value="Chromosome"/>
</dbReference>
<evidence type="ECO:0000259" key="4">
    <source>
        <dbReference type="Pfam" id="PF07715"/>
    </source>
</evidence>
<name>A0ABY5UY24_9BACT</name>
<dbReference type="InterPro" id="IPR012910">
    <property type="entry name" value="Plug_dom"/>
</dbReference>
<dbReference type="PROSITE" id="PS52016">
    <property type="entry name" value="TONB_DEPENDENT_REC_3"/>
    <property type="match status" value="1"/>
</dbReference>
<evidence type="ECO:0000256" key="1">
    <source>
        <dbReference type="ARBA" id="ARBA00022729"/>
    </source>
</evidence>
<keyword evidence="2" id="KW-1134">Transmembrane beta strand</keyword>
<dbReference type="PANTHER" id="PTHR30069:SF29">
    <property type="entry name" value="HEMOGLOBIN AND HEMOGLOBIN-HAPTOGLOBIN-BINDING PROTEIN 1-RELATED"/>
    <property type="match status" value="1"/>
</dbReference>